<organism evidence="1 2">
    <name type="scientific">Huberarchaeum crystalense</name>
    <dbReference type="NCBI Taxonomy" id="2014257"/>
    <lineage>
        <taxon>Archaea</taxon>
        <taxon>Candidatus Huberarchaeota</taxon>
        <taxon>Candidatus Huberarchaeia</taxon>
        <taxon>Candidatus Huberarchaeales</taxon>
        <taxon>Candidatus Huberarchaeaceae</taxon>
        <taxon>Candidatus Huberarchaeum</taxon>
    </lineage>
</organism>
<dbReference type="AlphaFoldDB" id="A0A2H9N2M4"/>
<dbReference type="Proteomes" id="UP000231449">
    <property type="component" value="Unassembled WGS sequence"/>
</dbReference>
<dbReference type="EMBL" id="PFIH01000034">
    <property type="protein sequence ID" value="PIX28083.1"/>
    <property type="molecule type" value="Genomic_DNA"/>
</dbReference>
<sequence>MILREIVLGQTEDSKREAVQKNLGQQVILNDDHEEWCHGVLLTERYDNEVYQMKVADGRGQRQLHYHDLNQLLVIANYPEYRRPEID</sequence>
<accession>A0A2H9N2M4</accession>
<name>A0A2H9N2M4_HUBC1</name>
<evidence type="ECO:0000313" key="2">
    <source>
        <dbReference type="Proteomes" id="UP000231449"/>
    </source>
</evidence>
<protein>
    <submittedName>
        <fullName evidence="1">Uncharacterized protein</fullName>
    </submittedName>
</protein>
<gene>
    <name evidence="1" type="ORF">COZ66_01445</name>
</gene>
<evidence type="ECO:0000313" key="1">
    <source>
        <dbReference type="EMBL" id="PIX28083.1"/>
    </source>
</evidence>
<comment type="caution">
    <text evidence="1">The sequence shown here is derived from an EMBL/GenBank/DDBJ whole genome shotgun (WGS) entry which is preliminary data.</text>
</comment>
<reference evidence="2" key="1">
    <citation type="submission" date="2017-09" db="EMBL/GenBank/DDBJ databases">
        <title>Depth-based differentiation of microbial function through sediment-hosted aquifers and enrichment of novel symbionts in the deep terrestrial subsurface.</title>
        <authorList>
            <person name="Probst A.J."/>
            <person name="Ladd B."/>
            <person name="Jarett J.K."/>
            <person name="Geller-Mcgrath D.E."/>
            <person name="Sieber C.M.K."/>
            <person name="Emerson J.B."/>
            <person name="Anantharaman K."/>
            <person name="Thomas B.C."/>
            <person name="Malmstrom R."/>
            <person name="Stieglmeier M."/>
            <person name="Klingl A."/>
            <person name="Woyke T."/>
            <person name="Ryan C.M."/>
            <person name="Banfield J.F."/>
        </authorList>
    </citation>
    <scope>NUCLEOTIDE SEQUENCE [LARGE SCALE GENOMIC DNA]</scope>
</reference>
<proteinExistence type="predicted"/>